<evidence type="ECO:0000256" key="5">
    <source>
        <dbReference type="ARBA" id="ARBA00038388"/>
    </source>
</evidence>
<dbReference type="OrthoDB" id="9802264at2"/>
<evidence type="ECO:0000256" key="2">
    <source>
        <dbReference type="ARBA" id="ARBA00022741"/>
    </source>
</evidence>
<dbReference type="GO" id="GO:0016887">
    <property type="term" value="F:ATP hydrolysis activity"/>
    <property type="evidence" value="ECO:0007669"/>
    <property type="project" value="InterPro"/>
</dbReference>
<dbReference type="Proteomes" id="UP000269412">
    <property type="component" value="Unassembled WGS sequence"/>
</dbReference>
<dbReference type="Gene3D" id="3.40.50.300">
    <property type="entry name" value="P-loop containing nucleotide triphosphate hydrolases"/>
    <property type="match status" value="1"/>
</dbReference>
<sequence length="234" mass="26556">MIKASNIQKFYGELQVLKGVDLHIKKSEVISIVGQSGAGKTTLLQILGTLDAQYNKQNSSLLINNIDVTNLTDQELAKFRNEHIGFIFQFHQLLPEFTALENVCIPAYIKKTNRTDAEKRAKELLNFLGLSHRYNHKPNELSGGEQQRVAVARALINNPSIIFADEPSGNLDSESADNLHKLFFELREKYGQTFVIVTHNEELANLADRKLVMVDGNFTQKEESIEWQEWNADK</sequence>
<reference evidence="7 8" key="1">
    <citation type="submission" date="2018-10" db="EMBL/GenBank/DDBJ databases">
        <title>Genomic Encyclopedia of Archaeal and Bacterial Type Strains, Phase II (KMG-II): from individual species to whole genera.</title>
        <authorList>
            <person name="Goeker M."/>
        </authorList>
    </citation>
    <scope>NUCLEOTIDE SEQUENCE [LARGE SCALE GENOMIC DNA]</scope>
    <source>
        <strain evidence="7 8">DSM 25230</strain>
    </source>
</reference>
<evidence type="ECO:0000313" key="8">
    <source>
        <dbReference type="Proteomes" id="UP000269412"/>
    </source>
</evidence>
<dbReference type="InterPro" id="IPR017871">
    <property type="entry name" value="ABC_transporter-like_CS"/>
</dbReference>
<evidence type="ECO:0000259" key="6">
    <source>
        <dbReference type="PROSITE" id="PS50893"/>
    </source>
</evidence>
<keyword evidence="8" id="KW-1185">Reference proteome</keyword>
<dbReference type="InterPro" id="IPR027417">
    <property type="entry name" value="P-loop_NTPase"/>
</dbReference>
<evidence type="ECO:0000256" key="3">
    <source>
        <dbReference type="ARBA" id="ARBA00022840"/>
    </source>
</evidence>
<keyword evidence="2" id="KW-0547">Nucleotide-binding</keyword>
<dbReference type="AlphaFoldDB" id="A0A495EAI9"/>
<dbReference type="GO" id="GO:0005524">
    <property type="term" value="F:ATP binding"/>
    <property type="evidence" value="ECO:0007669"/>
    <property type="project" value="UniProtKB-KW"/>
</dbReference>
<keyword evidence="4" id="KW-1278">Translocase</keyword>
<evidence type="ECO:0000313" key="7">
    <source>
        <dbReference type="EMBL" id="RKR12877.1"/>
    </source>
</evidence>
<dbReference type="FunFam" id="3.40.50.300:FF:000032">
    <property type="entry name" value="Export ABC transporter ATP-binding protein"/>
    <property type="match status" value="1"/>
</dbReference>
<keyword evidence="3 7" id="KW-0067">ATP-binding</keyword>
<keyword evidence="7" id="KW-0449">Lipoprotein</keyword>
<evidence type="ECO:0000256" key="1">
    <source>
        <dbReference type="ARBA" id="ARBA00022448"/>
    </source>
</evidence>
<dbReference type="SMART" id="SM00382">
    <property type="entry name" value="AAA"/>
    <property type="match status" value="1"/>
</dbReference>
<dbReference type="PROSITE" id="PS50893">
    <property type="entry name" value="ABC_TRANSPORTER_2"/>
    <property type="match status" value="1"/>
</dbReference>
<proteinExistence type="inferred from homology"/>
<name>A0A495EAI9_9FLAO</name>
<dbReference type="RefSeq" id="WP_121066019.1">
    <property type="nucleotide sequence ID" value="NZ_RBIQ01000008.1"/>
</dbReference>
<dbReference type="PANTHER" id="PTHR42798">
    <property type="entry name" value="LIPOPROTEIN-RELEASING SYSTEM ATP-BINDING PROTEIN LOLD"/>
    <property type="match status" value="1"/>
</dbReference>
<dbReference type="Pfam" id="PF00005">
    <property type="entry name" value="ABC_tran"/>
    <property type="match status" value="1"/>
</dbReference>
<dbReference type="PANTHER" id="PTHR42798:SF2">
    <property type="entry name" value="ABC TRANSPORTER ATP-BINDING PROTEIN MG467-RELATED"/>
    <property type="match status" value="1"/>
</dbReference>
<dbReference type="GO" id="GO:0098796">
    <property type="term" value="C:membrane protein complex"/>
    <property type="evidence" value="ECO:0007669"/>
    <property type="project" value="UniProtKB-ARBA"/>
</dbReference>
<keyword evidence="1" id="KW-0813">Transport</keyword>
<protein>
    <submittedName>
        <fullName evidence="7">Lipoprotein-releasing system ATP-binding protein</fullName>
    </submittedName>
</protein>
<dbReference type="PROSITE" id="PS00211">
    <property type="entry name" value="ABC_TRANSPORTER_1"/>
    <property type="match status" value="1"/>
</dbReference>
<dbReference type="InterPro" id="IPR003593">
    <property type="entry name" value="AAA+_ATPase"/>
</dbReference>
<comment type="similarity">
    <text evidence="5">Belongs to the ABC transporter superfamily. Macrolide exporter (TC 3.A.1.122) family.</text>
</comment>
<dbReference type="CDD" id="cd03255">
    <property type="entry name" value="ABC_MJ0796_LolCDE_FtsE"/>
    <property type="match status" value="1"/>
</dbReference>
<accession>A0A495EAI9</accession>
<dbReference type="GO" id="GO:0022857">
    <property type="term" value="F:transmembrane transporter activity"/>
    <property type="evidence" value="ECO:0007669"/>
    <property type="project" value="UniProtKB-ARBA"/>
</dbReference>
<organism evidence="7 8">
    <name type="scientific">Maribacter vaceletii</name>
    <dbReference type="NCBI Taxonomy" id="1206816"/>
    <lineage>
        <taxon>Bacteria</taxon>
        <taxon>Pseudomonadati</taxon>
        <taxon>Bacteroidota</taxon>
        <taxon>Flavobacteriia</taxon>
        <taxon>Flavobacteriales</taxon>
        <taxon>Flavobacteriaceae</taxon>
        <taxon>Maribacter</taxon>
    </lineage>
</organism>
<comment type="caution">
    <text evidence="7">The sequence shown here is derived from an EMBL/GenBank/DDBJ whole genome shotgun (WGS) entry which is preliminary data.</text>
</comment>
<evidence type="ECO:0000256" key="4">
    <source>
        <dbReference type="ARBA" id="ARBA00022967"/>
    </source>
</evidence>
<gene>
    <name evidence="7" type="ORF">CLV91_1589</name>
</gene>
<feature type="domain" description="ABC transporter" evidence="6">
    <location>
        <begin position="2"/>
        <end position="234"/>
    </location>
</feature>
<dbReference type="EMBL" id="RBIQ01000008">
    <property type="protein sequence ID" value="RKR12877.1"/>
    <property type="molecule type" value="Genomic_DNA"/>
</dbReference>
<dbReference type="InterPro" id="IPR003439">
    <property type="entry name" value="ABC_transporter-like_ATP-bd"/>
</dbReference>
<dbReference type="SUPFAM" id="SSF52540">
    <property type="entry name" value="P-loop containing nucleoside triphosphate hydrolases"/>
    <property type="match status" value="1"/>
</dbReference>
<dbReference type="InterPro" id="IPR017911">
    <property type="entry name" value="MacB-like_ATP-bd"/>
</dbReference>